<dbReference type="AlphaFoldDB" id="A0A0K2U1E6"/>
<sequence length="45" mass="5214">MRHFVFGSITPSWIDLDSSNFDMMILSIFTKILTLTHSNDCYITT</sequence>
<dbReference type="EMBL" id="HACA01014110">
    <property type="protein sequence ID" value="CDW31471.1"/>
    <property type="molecule type" value="Transcribed_RNA"/>
</dbReference>
<protein>
    <submittedName>
        <fullName evidence="1">Uncharacterized protein</fullName>
    </submittedName>
</protein>
<proteinExistence type="predicted"/>
<accession>A0A0K2U1E6</accession>
<name>A0A0K2U1E6_LEPSM</name>
<evidence type="ECO:0000313" key="1">
    <source>
        <dbReference type="EMBL" id="CDW31471.1"/>
    </source>
</evidence>
<organism evidence="1">
    <name type="scientific">Lepeophtheirus salmonis</name>
    <name type="common">Salmon louse</name>
    <name type="synonym">Caligus salmonis</name>
    <dbReference type="NCBI Taxonomy" id="72036"/>
    <lineage>
        <taxon>Eukaryota</taxon>
        <taxon>Metazoa</taxon>
        <taxon>Ecdysozoa</taxon>
        <taxon>Arthropoda</taxon>
        <taxon>Crustacea</taxon>
        <taxon>Multicrustacea</taxon>
        <taxon>Hexanauplia</taxon>
        <taxon>Copepoda</taxon>
        <taxon>Siphonostomatoida</taxon>
        <taxon>Caligidae</taxon>
        <taxon>Lepeophtheirus</taxon>
    </lineage>
</organism>
<reference evidence="1" key="1">
    <citation type="submission" date="2014-05" db="EMBL/GenBank/DDBJ databases">
        <authorList>
            <person name="Chronopoulou M."/>
        </authorList>
    </citation>
    <scope>NUCLEOTIDE SEQUENCE</scope>
    <source>
        <tissue evidence="1">Whole organism</tissue>
    </source>
</reference>